<evidence type="ECO:0000313" key="1">
    <source>
        <dbReference type="EMBL" id="CBI09953.1"/>
    </source>
</evidence>
<gene>
    <name evidence="1" type="ORF">CARN7_0703</name>
</gene>
<sequence length="111" mass="12377">MKRTRQHRLRVRISEFRLPPIEDGLVLGNRSPIGHIAVGKALDLLSSTAYEHIPIADDVISDILIRSAVLRKISAEVVIAFVLKEIKPLMGSDEILHLHLDVELLIEDGQA</sequence>
<proteinExistence type="predicted"/>
<reference evidence="1" key="1">
    <citation type="submission" date="2009-10" db="EMBL/GenBank/DDBJ databases">
        <title>Diversity of trophic interactions inside an arsenic-rich microbial ecosystem.</title>
        <authorList>
            <person name="Bertin P.N."/>
            <person name="Heinrich-Salmeron A."/>
            <person name="Pelletier E."/>
            <person name="Goulhen-Chollet F."/>
            <person name="Arsene-Ploetze F."/>
            <person name="Gallien S."/>
            <person name="Calteau A."/>
            <person name="Vallenet D."/>
            <person name="Casiot C."/>
            <person name="Chane-Woon-Ming B."/>
            <person name="Giloteaux L."/>
            <person name="Barakat M."/>
            <person name="Bonnefoy V."/>
            <person name="Bruneel O."/>
            <person name="Chandler M."/>
            <person name="Cleiss J."/>
            <person name="Duran R."/>
            <person name="Elbaz-Poulichet F."/>
            <person name="Fonknechten N."/>
            <person name="Lauga B."/>
            <person name="Mornico D."/>
            <person name="Ortet P."/>
            <person name="Schaeffer C."/>
            <person name="Siguier P."/>
            <person name="Alexander Thil Smith A."/>
            <person name="Van Dorsselaer A."/>
            <person name="Weissenbach J."/>
            <person name="Medigue C."/>
            <person name="Le Paslier D."/>
        </authorList>
    </citation>
    <scope>NUCLEOTIDE SEQUENCE</scope>
</reference>
<accession>E6QRT1</accession>
<name>E6QRT1_9ZZZZ</name>
<dbReference type="AlphaFoldDB" id="E6QRT1"/>
<comment type="caution">
    <text evidence="1">The sequence shown here is derived from an EMBL/GenBank/DDBJ whole genome shotgun (WGS) entry which is preliminary data.</text>
</comment>
<organism evidence="1">
    <name type="scientific">mine drainage metagenome</name>
    <dbReference type="NCBI Taxonomy" id="410659"/>
    <lineage>
        <taxon>unclassified sequences</taxon>
        <taxon>metagenomes</taxon>
        <taxon>ecological metagenomes</taxon>
    </lineage>
</organism>
<protein>
    <submittedName>
        <fullName evidence="1">Uncharacterized protein</fullName>
    </submittedName>
</protein>
<dbReference type="EMBL" id="CABR01000057">
    <property type="protein sequence ID" value="CBI09953.1"/>
    <property type="molecule type" value="Genomic_DNA"/>
</dbReference>